<dbReference type="InterPro" id="IPR051934">
    <property type="entry name" value="Phage_Tail_Fiber_Structural"/>
</dbReference>
<name>A0AAX0VP50_9PSED</name>
<dbReference type="Pfam" id="PF12571">
    <property type="entry name" value="Phage_tail_fib"/>
    <property type="match status" value="1"/>
</dbReference>
<feature type="domain" description="Phage tail fibre protein N-terminal" evidence="1">
    <location>
        <begin position="6"/>
        <end position="158"/>
    </location>
</feature>
<dbReference type="EMBL" id="PJCQ01000080">
    <property type="protein sequence ID" value="PLV07942.1"/>
    <property type="molecule type" value="Genomic_DNA"/>
</dbReference>
<protein>
    <submittedName>
        <fullName evidence="2">Phage tail protein</fullName>
    </submittedName>
</protein>
<dbReference type="AlphaFoldDB" id="A0AAX0VP50"/>
<dbReference type="RefSeq" id="WP_180963379.1">
    <property type="nucleotide sequence ID" value="NZ_PJCQ01000080.1"/>
</dbReference>
<evidence type="ECO:0000259" key="1">
    <source>
        <dbReference type="Pfam" id="PF12571"/>
    </source>
</evidence>
<organism evidence="2 3">
    <name type="scientific">Pseudomonas guariconensis</name>
    <dbReference type="NCBI Taxonomy" id="1288410"/>
    <lineage>
        <taxon>Bacteria</taxon>
        <taxon>Pseudomonadati</taxon>
        <taxon>Pseudomonadota</taxon>
        <taxon>Gammaproteobacteria</taxon>
        <taxon>Pseudomonadales</taxon>
        <taxon>Pseudomonadaceae</taxon>
        <taxon>Pseudomonas</taxon>
    </lineage>
</organism>
<gene>
    <name evidence="2" type="ORF">CXG49_26295</name>
</gene>
<dbReference type="PANTHER" id="PTHR35191">
    <property type="entry name" value="PROPHAGE SIDE TAIL FIBER PROTEIN HOMOLOG STFQ-RELATED"/>
    <property type="match status" value="1"/>
</dbReference>
<dbReference type="PANTHER" id="PTHR35191:SF1">
    <property type="entry name" value="PROPHAGE SIDE TAIL FIBER PROTEIN HOMOLOG STFQ-RELATED"/>
    <property type="match status" value="1"/>
</dbReference>
<comment type="caution">
    <text evidence="2">The sequence shown here is derived from an EMBL/GenBank/DDBJ whole genome shotgun (WGS) entry which is preliminary data.</text>
</comment>
<dbReference type="Proteomes" id="UP000234878">
    <property type="component" value="Unassembled WGS sequence"/>
</dbReference>
<sequence>MVDQNSQFYAILTNIGAAKQANADALGIAWKITHMAVGDGNPAGLESPPLPMPSASATALLNEWRRAPLNQLKVDEANSAIIVAEQVIPADVGGRWIRELALFDADGDMVAVANCAPTYKPLLNQGSGRTQVVRMNLIVSSSSNVELKIDPSVVLATREWVTNELLKQDFKHSVLVATTAAIVLSGLQTVDGVALTAGARVLVKDQAAAKDNGLYQVVAGGPW</sequence>
<evidence type="ECO:0000313" key="2">
    <source>
        <dbReference type="EMBL" id="PLV07942.1"/>
    </source>
</evidence>
<feature type="non-terminal residue" evidence="2">
    <location>
        <position position="223"/>
    </location>
</feature>
<dbReference type="InterPro" id="IPR022225">
    <property type="entry name" value="Phage_tail_fibre_N"/>
</dbReference>
<proteinExistence type="predicted"/>
<reference evidence="2 3" key="1">
    <citation type="submission" date="2017-12" db="EMBL/GenBank/DDBJ databases">
        <title>Detection of the carbapenemase gene blaVIM-5 in members of the Pseudomonas putida group isolated from polluted Nigerian wetlands.</title>
        <authorList>
            <person name="Adelowo O."/>
            <person name="Vollmers J."/>
            <person name="Maeusezahl I."/>
            <person name="Kaster A.-K."/>
            <person name="Mueller J.A."/>
        </authorList>
    </citation>
    <scope>NUCLEOTIDE SEQUENCE [LARGE SCALE GENOMIC DNA]</scope>
    <source>
        <strain evidence="2 3">MR144</strain>
    </source>
</reference>
<accession>A0AAX0VP50</accession>
<evidence type="ECO:0000313" key="3">
    <source>
        <dbReference type="Proteomes" id="UP000234878"/>
    </source>
</evidence>